<sequence>MNCNKTLINWFGLSGLIALISYTAAVIISPFYYPGYNWKKQAVSDLSADNAPSKSSWNRIASLYNVCSVVCCSCVSIHISEKKQFSKIFKIGIYIFTIMQWISNVGYGSFPLSESGKDIITFQEIMHIIVTILVVLLSIISLICIIIAGFKKVEERIISILAFIALIMMFVGAVGQGIVPKEYFGIIERFSVFSAVGFNAILGIYLFINFGEKKTLL</sequence>
<feature type="transmembrane region" description="Helical" evidence="1">
    <location>
        <begin position="7"/>
        <end position="33"/>
    </location>
</feature>
<keyword evidence="1" id="KW-0812">Transmembrane</keyword>
<keyword evidence="1" id="KW-0472">Membrane</keyword>
<evidence type="ECO:0008006" key="4">
    <source>
        <dbReference type="Google" id="ProtNLM"/>
    </source>
</evidence>
<accession>A0A1Y1VJC6</accession>
<evidence type="ECO:0000256" key="1">
    <source>
        <dbReference type="SAM" id="Phobius"/>
    </source>
</evidence>
<dbReference type="EMBL" id="MCFH01000007">
    <property type="protein sequence ID" value="ORX56506.1"/>
    <property type="molecule type" value="Genomic_DNA"/>
</dbReference>
<dbReference type="OrthoDB" id="2143115at2759"/>
<gene>
    <name evidence="2" type="ORF">BCR36DRAFT_345652</name>
</gene>
<reference evidence="2 3" key="1">
    <citation type="submission" date="2016-08" db="EMBL/GenBank/DDBJ databases">
        <title>Genomes of anaerobic fungi encode conserved fungal cellulosomes for biomass hydrolysis.</title>
        <authorList>
            <consortium name="DOE Joint Genome Institute"/>
            <person name="Haitjema C.H."/>
            <person name="Gilmore S.P."/>
            <person name="Henske J.K."/>
            <person name="Solomon K.V."/>
            <person name="De Groot R."/>
            <person name="Kuo A."/>
            <person name="Mondo S.J."/>
            <person name="Salamov A.A."/>
            <person name="Labutti K."/>
            <person name="Zhao Z."/>
            <person name="Chiniquy J."/>
            <person name="Barry K."/>
            <person name="Brewer H.M."/>
            <person name="Purvine S.O."/>
            <person name="Wright A.T."/>
            <person name="Boxma B."/>
            <person name="Van Alen T."/>
            <person name="Hackstein J.H."/>
            <person name="Baker S.E."/>
            <person name="Grigoriev I.V."/>
            <person name="O'Malley M.A."/>
        </authorList>
    </citation>
    <scope>NUCLEOTIDE SEQUENCE [LARGE SCALE GENOMIC DNA]</scope>
    <source>
        <strain evidence="3">finn</strain>
    </source>
</reference>
<dbReference type="InterPro" id="IPR009339">
    <property type="entry name" value="DUF998"/>
</dbReference>
<evidence type="ECO:0000313" key="2">
    <source>
        <dbReference type="EMBL" id="ORX56506.1"/>
    </source>
</evidence>
<dbReference type="Pfam" id="PF06197">
    <property type="entry name" value="DUF998"/>
    <property type="match status" value="1"/>
</dbReference>
<protein>
    <recommendedName>
        <fullName evidence="4">DUF998 domain-containing protein</fullName>
    </recommendedName>
</protein>
<feature type="transmembrane region" description="Helical" evidence="1">
    <location>
        <begin position="60"/>
        <end position="79"/>
    </location>
</feature>
<dbReference type="AlphaFoldDB" id="A0A1Y1VJC6"/>
<evidence type="ECO:0000313" key="3">
    <source>
        <dbReference type="Proteomes" id="UP000193719"/>
    </source>
</evidence>
<feature type="transmembrane region" description="Helical" evidence="1">
    <location>
        <begin position="157"/>
        <end position="178"/>
    </location>
</feature>
<proteinExistence type="predicted"/>
<name>A0A1Y1VJC6_9FUNG</name>
<keyword evidence="3" id="KW-1185">Reference proteome</keyword>
<feature type="transmembrane region" description="Helical" evidence="1">
    <location>
        <begin position="125"/>
        <end position="150"/>
    </location>
</feature>
<organism evidence="2 3">
    <name type="scientific">Piromyces finnis</name>
    <dbReference type="NCBI Taxonomy" id="1754191"/>
    <lineage>
        <taxon>Eukaryota</taxon>
        <taxon>Fungi</taxon>
        <taxon>Fungi incertae sedis</taxon>
        <taxon>Chytridiomycota</taxon>
        <taxon>Chytridiomycota incertae sedis</taxon>
        <taxon>Neocallimastigomycetes</taxon>
        <taxon>Neocallimastigales</taxon>
        <taxon>Neocallimastigaceae</taxon>
        <taxon>Piromyces</taxon>
    </lineage>
</organism>
<keyword evidence="1" id="KW-1133">Transmembrane helix</keyword>
<feature type="transmembrane region" description="Helical" evidence="1">
    <location>
        <begin position="91"/>
        <end position="110"/>
    </location>
</feature>
<dbReference type="Proteomes" id="UP000193719">
    <property type="component" value="Unassembled WGS sequence"/>
</dbReference>
<comment type="caution">
    <text evidence="2">The sequence shown here is derived from an EMBL/GenBank/DDBJ whole genome shotgun (WGS) entry which is preliminary data.</text>
</comment>
<reference evidence="2 3" key="2">
    <citation type="submission" date="2016-08" db="EMBL/GenBank/DDBJ databases">
        <title>Pervasive Adenine N6-methylation of Active Genes in Fungi.</title>
        <authorList>
            <consortium name="DOE Joint Genome Institute"/>
            <person name="Mondo S.J."/>
            <person name="Dannebaum R.O."/>
            <person name="Kuo R.C."/>
            <person name="Labutti K."/>
            <person name="Haridas S."/>
            <person name="Kuo A."/>
            <person name="Salamov A."/>
            <person name="Ahrendt S.R."/>
            <person name="Lipzen A."/>
            <person name="Sullivan W."/>
            <person name="Andreopoulos W.B."/>
            <person name="Clum A."/>
            <person name="Lindquist E."/>
            <person name="Daum C."/>
            <person name="Ramamoorthy G.K."/>
            <person name="Gryganskyi A."/>
            <person name="Culley D."/>
            <person name="Magnuson J.K."/>
            <person name="James T.Y."/>
            <person name="O'Malley M.A."/>
            <person name="Stajich J.E."/>
            <person name="Spatafora J.W."/>
            <person name="Visel A."/>
            <person name="Grigoriev I.V."/>
        </authorList>
    </citation>
    <scope>NUCLEOTIDE SEQUENCE [LARGE SCALE GENOMIC DNA]</scope>
    <source>
        <strain evidence="3">finn</strain>
    </source>
</reference>
<feature type="transmembrane region" description="Helical" evidence="1">
    <location>
        <begin position="190"/>
        <end position="208"/>
    </location>
</feature>